<dbReference type="Proteomes" id="UP000887540">
    <property type="component" value="Unplaced"/>
</dbReference>
<name>A0A914DJF6_9BILA</name>
<protein>
    <submittedName>
        <fullName evidence="3">Uncharacterized protein</fullName>
    </submittedName>
</protein>
<sequence length="100" mass="11522">MQIVQDEVKHRNPGLKKTTEKFFGGVKLADGHLRTDFCGCGRGYYMNRCAKVPSTKVRPQKYHPQKSVRKFHTTNSSRKLATKSEFLVDLLSELFEKISF</sequence>
<organism evidence="2 3">
    <name type="scientific">Acrobeloides nanus</name>
    <dbReference type="NCBI Taxonomy" id="290746"/>
    <lineage>
        <taxon>Eukaryota</taxon>
        <taxon>Metazoa</taxon>
        <taxon>Ecdysozoa</taxon>
        <taxon>Nematoda</taxon>
        <taxon>Chromadorea</taxon>
        <taxon>Rhabditida</taxon>
        <taxon>Tylenchina</taxon>
        <taxon>Cephalobomorpha</taxon>
        <taxon>Cephaloboidea</taxon>
        <taxon>Cephalobidae</taxon>
        <taxon>Acrobeloides</taxon>
    </lineage>
</organism>
<keyword evidence="2" id="KW-1185">Reference proteome</keyword>
<proteinExistence type="predicted"/>
<dbReference type="AlphaFoldDB" id="A0A914DJF6"/>
<dbReference type="WBParaSite" id="ACRNAN_scaffold2921.g11654.t1">
    <property type="protein sequence ID" value="ACRNAN_scaffold2921.g11654.t1"/>
    <property type="gene ID" value="ACRNAN_scaffold2921.g11654"/>
</dbReference>
<evidence type="ECO:0000313" key="3">
    <source>
        <dbReference type="WBParaSite" id="ACRNAN_scaffold2921.g11654.t1"/>
    </source>
</evidence>
<evidence type="ECO:0000313" key="2">
    <source>
        <dbReference type="Proteomes" id="UP000887540"/>
    </source>
</evidence>
<reference evidence="3" key="1">
    <citation type="submission" date="2022-11" db="UniProtKB">
        <authorList>
            <consortium name="WormBaseParasite"/>
        </authorList>
    </citation>
    <scope>IDENTIFICATION</scope>
</reference>
<feature type="compositionally biased region" description="Basic residues" evidence="1">
    <location>
        <begin position="58"/>
        <end position="72"/>
    </location>
</feature>
<accession>A0A914DJF6</accession>
<evidence type="ECO:0000256" key="1">
    <source>
        <dbReference type="SAM" id="MobiDB-lite"/>
    </source>
</evidence>
<feature type="region of interest" description="Disordered" evidence="1">
    <location>
        <begin position="56"/>
        <end position="75"/>
    </location>
</feature>